<dbReference type="Proteomes" id="UP000198915">
    <property type="component" value="Unassembled WGS sequence"/>
</dbReference>
<dbReference type="STRING" id="1884381.SAMN05518846_102298"/>
<sequence>MHIYSLGEVTYSVGAVAAGLLFPFLTQKMGAFSYMVSHYLLMAFALVLTVTLPYCWIFVLLSTILGGGNVSTRLVRQTLYMELLGYFSLASLLVMLQ</sequence>
<keyword evidence="1" id="KW-0812">Transmembrane</keyword>
<gene>
    <name evidence="2" type="ORF">SAMN05518846_102298</name>
</gene>
<keyword evidence="1" id="KW-1133">Transmembrane helix</keyword>
<dbReference type="EMBL" id="FORT01000002">
    <property type="protein sequence ID" value="SFJ18133.1"/>
    <property type="molecule type" value="Genomic_DNA"/>
</dbReference>
<reference evidence="3" key="1">
    <citation type="submission" date="2016-10" db="EMBL/GenBank/DDBJ databases">
        <authorList>
            <person name="Varghese N."/>
            <person name="Submissions S."/>
        </authorList>
    </citation>
    <scope>NUCLEOTIDE SEQUENCE [LARGE SCALE GENOMIC DNA]</scope>
    <source>
        <strain evidence="3">OK042</strain>
    </source>
</reference>
<name>A0A1I3P9F8_9BACL</name>
<proteinExistence type="predicted"/>
<accession>A0A1I3P9F8</accession>
<feature type="transmembrane region" description="Helical" evidence="1">
    <location>
        <begin position="79"/>
        <end position="96"/>
    </location>
</feature>
<protein>
    <submittedName>
        <fullName evidence="2">Uncharacterized protein</fullName>
    </submittedName>
</protein>
<evidence type="ECO:0000256" key="1">
    <source>
        <dbReference type="SAM" id="Phobius"/>
    </source>
</evidence>
<evidence type="ECO:0000313" key="2">
    <source>
        <dbReference type="EMBL" id="SFJ18133.1"/>
    </source>
</evidence>
<feature type="transmembrane region" description="Helical" evidence="1">
    <location>
        <begin position="6"/>
        <end position="26"/>
    </location>
</feature>
<organism evidence="2 3">
    <name type="scientific">Brevibacillus centrosporus</name>
    <dbReference type="NCBI Taxonomy" id="54910"/>
    <lineage>
        <taxon>Bacteria</taxon>
        <taxon>Bacillati</taxon>
        <taxon>Bacillota</taxon>
        <taxon>Bacilli</taxon>
        <taxon>Bacillales</taxon>
        <taxon>Paenibacillaceae</taxon>
        <taxon>Brevibacillus</taxon>
    </lineage>
</organism>
<keyword evidence="1" id="KW-0472">Membrane</keyword>
<evidence type="ECO:0000313" key="3">
    <source>
        <dbReference type="Proteomes" id="UP000198915"/>
    </source>
</evidence>
<keyword evidence="3" id="KW-1185">Reference proteome</keyword>
<dbReference type="AlphaFoldDB" id="A0A1I3P9F8"/>
<feature type="transmembrane region" description="Helical" evidence="1">
    <location>
        <begin position="38"/>
        <end position="59"/>
    </location>
</feature>